<dbReference type="CDD" id="cd00077">
    <property type="entry name" value="HDc"/>
    <property type="match status" value="1"/>
</dbReference>
<dbReference type="SUPFAM" id="SSF109604">
    <property type="entry name" value="HD-domain/PDEase-like"/>
    <property type="match status" value="1"/>
</dbReference>
<comment type="caution">
    <text evidence="2">The sequence shown here is derived from an EMBL/GenBank/DDBJ whole genome shotgun (WGS) entry which is preliminary data.</text>
</comment>
<organism evidence="2 3">
    <name type="scientific">miscellaneous Crenarchaeota group-1 archaeon SG8-32-3</name>
    <dbReference type="NCBI Taxonomy" id="1685125"/>
    <lineage>
        <taxon>Archaea</taxon>
        <taxon>Candidatus Bathyarchaeota</taxon>
        <taxon>MCG-1</taxon>
    </lineage>
</organism>
<dbReference type="InterPro" id="IPR003607">
    <property type="entry name" value="HD/PDEase_dom"/>
</dbReference>
<sequence length="426" mass="48510">MPKAYWGEIKDPVHGYVYINEAEKGIIDSYSMQRLRRLRQLAGSEYVYPGANHTRFEHCVGVMYLAGKAVENPNISRVVTDEEFDMTRVSALLHDVGHGPFSHVFEQLLIRDLEKTHEDITSWIIEKSEVSDMITKMGYKPKEVGKLAVGKLHKPGKAFLDQIISSAVDVDKQDFIVRDTFHTGAEYGFIDVFRLIHALDILGEDLAVELGALSALEAFIIARIESFKSIYFHRVGRAAQIMLAIAMEKADKELGLTAFKTPEEYLEMDDYTVWAALKKCEASKPIIDDLEHRRMLKCAYERTFYEKDTMVSNIFGREAYRQQMQREIAKEAEVDTEAVVIDVPTVPSVPYHHAVLMETMEIPVFSRNQAGKKTTYRLSDISKIIENLKGFINILRVYTNAADREKVERATAKILGRIPTTAKISY</sequence>
<dbReference type="AlphaFoldDB" id="A0A0M0BUS6"/>
<feature type="domain" description="HD/PDEase" evidence="1">
    <location>
        <begin position="51"/>
        <end position="185"/>
    </location>
</feature>
<evidence type="ECO:0000259" key="1">
    <source>
        <dbReference type="SMART" id="SM00471"/>
    </source>
</evidence>
<dbReference type="Pfam" id="PF19276">
    <property type="entry name" value="HD_assoc_2"/>
    <property type="match status" value="1"/>
</dbReference>
<evidence type="ECO:0000313" key="3">
    <source>
        <dbReference type="Proteomes" id="UP000054016"/>
    </source>
</evidence>
<dbReference type="PATRIC" id="fig|1685125.3.peg.37"/>
<evidence type="ECO:0000313" key="2">
    <source>
        <dbReference type="EMBL" id="KON32378.1"/>
    </source>
</evidence>
<dbReference type="Proteomes" id="UP000054016">
    <property type="component" value="Unassembled WGS sequence"/>
</dbReference>
<dbReference type="Gene3D" id="1.10.3210.10">
    <property type="entry name" value="Hypothetical protein af1432"/>
    <property type="match status" value="1"/>
</dbReference>
<dbReference type="InterPro" id="IPR050135">
    <property type="entry name" value="dGTPase-like"/>
</dbReference>
<dbReference type="GO" id="GO:0006203">
    <property type="term" value="P:dGTP catabolic process"/>
    <property type="evidence" value="ECO:0007669"/>
    <property type="project" value="TreeGrafter"/>
</dbReference>
<dbReference type="InterPro" id="IPR045509">
    <property type="entry name" value="HD_assoc_2"/>
</dbReference>
<protein>
    <recommendedName>
        <fullName evidence="1">HD/PDEase domain-containing protein</fullName>
    </recommendedName>
</protein>
<dbReference type="Pfam" id="PF01966">
    <property type="entry name" value="HD"/>
    <property type="match status" value="1"/>
</dbReference>
<dbReference type="PANTHER" id="PTHR11373:SF4">
    <property type="entry name" value="DEOXYNUCLEOSIDE TRIPHOSPHATE TRIPHOSPHOHYDROLASE SAMHD1"/>
    <property type="match status" value="1"/>
</dbReference>
<dbReference type="InterPro" id="IPR006674">
    <property type="entry name" value="HD_domain"/>
</dbReference>
<reference evidence="3" key="1">
    <citation type="submission" date="2015-06" db="EMBL/GenBank/DDBJ databases">
        <title>New insights into the roles of widespread benthic archaea in carbon and nitrogen cycling.</title>
        <authorList>
            <person name="Lazar C.S."/>
            <person name="Baker B.J."/>
            <person name="Seitz K.W."/>
            <person name="Hyde A.S."/>
            <person name="Dick G.J."/>
            <person name="Hinrichs K.-U."/>
            <person name="Teske A.P."/>
        </authorList>
    </citation>
    <scope>NUCLEOTIDE SEQUENCE [LARGE SCALE GENOMIC DNA]</scope>
</reference>
<dbReference type="EMBL" id="LFWV01000003">
    <property type="protein sequence ID" value="KON32378.1"/>
    <property type="molecule type" value="Genomic_DNA"/>
</dbReference>
<dbReference type="SMART" id="SM00471">
    <property type="entry name" value="HDc"/>
    <property type="match status" value="1"/>
</dbReference>
<gene>
    <name evidence="2" type="ORF">AC478_00350</name>
</gene>
<name>A0A0M0BUS6_9ARCH</name>
<dbReference type="PANTHER" id="PTHR11373">
    <property type="entry name" value="DEOXYNUCLEOSIDE TRIPHOSPHATE TRIPHOSPHOHYDROLASE"/>
    <property type="match status" value="1"/>
</dbReference>
<proteinExistence type="predicted"/>
<accession>A0A0M0BUS6</accession>
<dbReference type="GO" id="GO:0008832">
    <property type="term" value="F:dGTPase activity"/>
    <property type="evidence" value="ECO:0007669"/>
    <property type="project" value="TreeGrafter"/>
</dbReference>